<dbReference type="Gene3D" id="3.30.1240.10">
    <property type="match status" value="2"/>
</dbReference>
<dbReference type="CDD" id="cd07516">
    <property type="entry name" value="HAD_Pase"/>
    <property type="match status" value="1"/>
</dbReference>
<dbReference type="Proteomes" id="UP000307943">
    <property type="component" value="Unassembled WGS sequence"/>
</dbReference>
<organism evidence="1 2">
    <name type="scientific">Paenibacillus hemerocallicola</name>
    <dbReference type="NCBI Taxonomy" id="1172614"/>
    <lineage>
        <taxon>Bacteria</taxon>
        <taxon>Bacillati</taxon>
        <taxon>Bacillota</taxon>
        <taxon>Bacilli</taxon>
        <taxon>Bacillales</taxon>
        <taxon>Paenibacillaceae</taxon>
        <taxon>Paenibacillus</taxon>
    </lineage>
</organism>
<dbReference type="EMBL" id="VDCQ01000025">
    <property type="protein sequence ID" value="TNJ64846.1"/>
    <property type="molecule type" value="Genomic_DNA"/>
</dbReference>
<dbReference type="SFLD" id="SFLDS00003">
    <property type="entry name" value="Haloacid_Dehalogenase"/>
    <property type="match status" value="1"/>
</dbReference>
<dbReference type="GO" id="GO:0000287">
    <property type="term" value="F:magnesium ion binding"/>
    <property type="evidence" value="ECO:0007669"/>
    <property type="project" value="TreeGrafter"/>
</dbReference>
<proteinExistence type="predicted"/>
<dbReference type="SUPFAM" id="SSF56784">
    <property type="entry name" value="HAD-like"/>
    <property type="match status" value="1"/>
</dbReference>
<evidence type="ECO:0000313" key="2">
    <source>
        <dbReference type="Proteomes" id="UP000307943"/>
    </source>
</evidence>
<sequence length="248" mass="27071">MSVTYKLIALDMDGTLLGKNKTISDQNEKWIRAAVKAGVKVTLATGRPIRDVIGYVRQLEIDCPLVINNGSEVWKSPDVLHSRRELSPQLIAGIFEVLRECGDEFDYWAHSIGGKIDKSNAPADPTTVRWLQFAIRSGNAELLQLIRDRLAAWNAFEISNSHLTNIECNAIGVTKATGLLEVCSLIGIEMSQVMAVGDSLNDIPMIRAAGLGVAMGNAQEPVKQAADVIAPTVHEDGVAKMIERYIFS</sequence>
<name>A0A5C4T7S4_9BACL</name>
<dbReference type="Gene3D" id="3.40.50.1000">
    <property type="entry name" value="HAD superfamily/HAD-like"/>
    <property type="match status" value="2"/>
</dbReference>
<dbReference type="PANTHER" id="PTHR10000:SF55">
    <property type="entry name" value="5-AMINO-6-(5-PHOSPHO-D-RIBITYLAMINO)URACIL PHOSPHATASE YCSE"/>
    <property type="match status" value="1"/>
</dbReference>
<dbReference type="PRINTS" id="PR00119">
    <property type="entry name" value="CATATPASE"/>
</dbReference>
<comment type="caution">
    <text evidence="1">The sequence shown here is derived from an EMBL/GenBank/DDBJ whole genome shotgun (WGS) entry which is preliminary data.</text>
</comment>
<gene>
    <name evidence="1" type="ORF">FE784_18550</name>
</gene>
<dbReference type="GO" id="GO:0016791">
    <property type="term" value="F:phosphatase activity"/>
    <property type="evidence" value="ECO:0007669"/>
    <property type="project" value="TreeGrafter"/>
</dbReference>
<dbReference type="OrthoDB" id="9781413at2"/>
<dbReference type="PROSITE" id="PS01229">
    <property type="entry name" value="COF_2"/>
    <property type="match status" value="1"/>
</dbReference>
<dbReference type="InterPro" id="IPR006379">
    <property type="entry name" value="HAD-SF_hydro_IIB"/>
</dbReference>
<dbReference type="InterPro" id="IPR036412">
    <property type="entry name" value="HAD-like_sf"/>
</dbReference>
<evidence type="ECO:0000313" key="1">
    <source>
        <dbReference type="EMBL" id="TNJ64846.1"/>
    </source>
</evidence>
<accession>A0A5C4T7S4</accession>
<reference evidence="1 2" key="1">
    <citation type="submission" date="2019-05" db="EMBL/GenBank/DDBJ databases">
        <title>We sequenced the genome of Paenibacillus hemerocallicola KCTC 33185 for further insight into its adaptation and study the phylogeny of Paenibacillus.</title>
        <authorList>
            <person name="Narsing Rao M.P."/>
        </authorList>
    </citation>
    <scope>NUCLEOTIDE SEQUENCE [LARGE SCALE GENOMIC DNA]</scope>
    <source>
        <strain evidence="1 2">KCTC 33185</strain>
    </source>
</reference>
<dbReference type="NCBIfam" id="TIGR01484">
    <property type="entry name" value="HAD-SF-IIB"/>
    <property type="match status" value="1"/>
</dbReference>
<dbReference type="Pfam" id="PF08282">
    <property type="entry name" value="Hydrolase_3"/>
    <property type="match status" value="2"/>
</dbReference>
<protein>
    <submittedName>
        <fullName evidence="1">HAD family phosphatase</fullName>
    </submittedName>
</protein>
<dbReference type="GO" id="GO:0005829">
    <property type="term" value="C:cytosol"/>
    <property type="evidence" value="ECO:0007669"/>
    <property type="project" value="TreeGrafter"/>
</dbReference>
<dbReference type="InterPro" id="IPR023214">
    <property type="entry name" value="HAD_sf"/>
</dbReference>
<dbReference type="AlphaFoldDB" id="A0A5C4T7S4"/>
<dbReference type="SFLD" id="SFLDG01140">
    <property type="entry name" value="C2.B:_Phosphomannomutase_and_P"/>
    <property type="match status" value="1"/>
</dbReference>
<keyword evidence="2" id="KW-1185">Reference proteome</keyword>
<dbReference type="PANTHER" id="PTHR10000">
    <property type="entry name" value="PHOSPHOSERINE PHOSPHATASE"/>
    <property type="match status" value="1"/>
</dbReference>